<evidence type="ECO:0000313" key="1">
    <source>
        <dbReference type="EMBL" id="KMZ67433.1"/>
    </source>
</evidence>
<proteinExistence type="predicted"/>
<dbReference type="EMBL" id="LFYR01000911">
    <property type="protein sequence ID" value="KMZ67433.1"/>
    <property type="molecule type" value="Genomic_DNA"/>
</dbReference>
<sequence>MDDSLVAAGFLPLVRLAMNNRFRTMSSREICVEGMICDIFNFGNYPNQPNQILRKIPIQIFHQKN</sequence>
<keyword evidence="2" id="KW-1185">Reference proteome</keyword>
<comment type="caution">
    <text evidence="1">The sequence shown here is derived from an EMBL/GenBank/DDBJ whole genome shotgun (WGS) entry which is preliminary data.</text>
</comment>
<name>A0A0K9PED8_ZOSMR</name>
<gene>
    <name evidence="1" type="ORF">ZOSMA_268G00020</name>
</gene>
<evidence type="ECO:0000313" key="2">
    <source>
        <dbReference type="Proteomes" id="UP000036987"/>
    </source>
</evidence>
<reference evidence="2" key="1">
    <citation type="journal article" date="2016" name="Nature">
        <title>The genome of the seagrass Zostera marina reveals angiosperm adaptation to the sea.</title>
        <authorList>
            <person name="Olsen J.L."/>
            <person name="Rouze P."/>
            <person name="Verhelst B."/>
            <person name="Lin Y.-C."/>
            <person name="Bayer T."/>
            <person name="Collen J."/>
            <person name="Dattolo E."/>
            <person name="De Paoli E."/>
            <person name="Dittami S."/>
            <person name="Maumus F."/>
            <person name="Michel G."/>
            <person name="Kersting A."/>
            <person name="Lauritano C."/>
            <person name="Lohaus R."/>
            <person name="Toepel M."/>
            <person name="Tonon T."/>
            <person name="Vanneste K."/>
            <person name="Amirebrahimi M."/>
            <person name="Brakel J."/>
            <person name="Bostroem C."/>
            <person name="Chovatia M."/>
            <person name="Grimwood J."/>
            <person name="Jenkins J.W."/>
            <person name="Jueterbock A."/>
            <person name="Mraz A."/>
            <person name="Stam W.T."/>
            <person name="Tice H."/>
            <person name="Bornberg-Bauer E."/>
            <person name="Green P.J."/>
            <person name="Pearson G.A."/>
            <person name="Procaccini G."/>
            <person name="Duarte C.M."/>
            <person name="Schmutz J."/>
            <person name="Reusch T.B.H."/>
            <person name="Van de Peer Y."/>
        </authorList>
    </citation>
    <scope>NUCLEOTIDE SEQUENCE [LARGE SCALE GENOMIC DNA]</scope>
    <source>
        <strain evidence="2">cv. Finnish</strain>
    </source>
</reference>
<accession>A0A0K9PED8</accession>
<dbReference type="Proteomes" id="UP000036987">
    <property type="component" value="Unassembled WGS sequence"/>
</dbReference>
<dbReference type="AlphaFoldDB" id="A0A0K9PED8"/>
<protein>
    <submittedName>
        <fullName evidence="1">Uncharacterized protein</fullName>
    </submittedName>
</protein>
<organism evidence="1 2">
    <name type="scientific">Zostera marina</name>
    <name type="common">Eelgrass</name>
    <dbReference type="NCBI Taxonomy" id="29655"/>
    <lineage>
        <taxon>Eukaryota</taxon>
        <taxon>Viridiplantae</taxon>
        <taxon>Streptophyta</taxon>
        <taxon>Embryophyta</taxon>
        <taxon>Tracheophyta</taxon>
        <taxon>Spermatophyta</taxon>
        <taxon>Magnoliopsida</taxon>
        <taxon>Liliopsida</taxon>
        <taxon>Zosteraceae</taxon>
        <taxon>Zostera</taxon>
    </lineage>
</organism>